<sequence length="155" mass="16997">MKIKYFLITTVLAIAVLFSGSAVSAQTTDMQALLLQIQEQINWIFEQIKILQVQLFGSSSDSADVSFSAGEAGIVQEAQIAPEPTSILSTDCFHLYEKLTESYNKSCGDEAYSPVADINKDGTVNLLDMGLYSENPENQAWCQERLTETTSPCAL</sequence>
<dbReference type="Proteomes" id="UP000177190">
    <property type="component" value="Unassembled WGS sequence"/>
</dbReference>
<dbReference type="Gene3D" id="1.10.1330.10">
    <property type="entry name" value="Dockerin domain"/>
    <property type="match status" value="1"/>
</dbReference>
<feature type="chain" id="PRO_5009583154" description="Dockerin domain-containing protein" evidence="1">
    <location>
        <begin position="25"/>
        <end position="155"/>
    </location>
</feature>
<proteinExistence type="predicted"/>
<keyword evidence="1" id="KW-0732">Signal</keyword>
<name>A0A1G2HQ12_9BACT</name>
<evidence type="ECO:0000313" key="2">
    <source>
        <dbReference type="EMBL" id="OGZ64616.1"/>
    </source>
</evidence>
<comment type="caution">
    <text evidence="2">The sequence shown here is derived from an EMBL/GenBank/DDBJ whole genome shotgun (WGS) entry which is preliminary data.</text>
</comment>
<dbReference type="GO" id="GO:0000272">
    <property type="term" value="P:polysaccharide catabolic process"/>
    <property type="evidence" value="ECO:0007669"/>
    <property type="project" value="InterPro"/>
</dbReference>
<reference evidence="2 3" key="1">
    <citation type="journal article" date="2016" name="Nat. Commun.">
        <title>Thousands of microbial genomes shed light on interconnected biogeochemical processes in an aquifer system.</title>
        <authorList>
            <person name="Anantharaman K."/>
            <person name="Brown C.T."/>
            <person name="Hug L.A."/>
            <person name="Sharon I."/>
            <person name="Castelle C.J."/>
            <person name="Probst A.J."/>
            <person name="Thomas B.C."/>
            <person name="Singh A."/>
            <person name="Wilkins M.J."/>
            <person name="Karaoz U."/>
            <person name="Brodie E.L."/>
            <person name="Williams K.H."/>
            <person name="Hubbard S.S."/>
            <person name="Banfield J.F."/>
        </authorList>
    </citation>
    <scope>NUCLEOTIDE SEQUENCE [LARGE SCALE GENOMIC DNA]</scope>
</reference>
<protein>
    <recommendedName>
        <fullName evidence="4">Dockerin domain-containing protein</fullName>
    </recommendedName>
</protein>
<dbReference type="InterPro" id="IPR036439">
    <property type="entry name" value="Dockerin_dom_sf"/>
</dbReference>
<feature type="signal peptide" evidence="1">
    <location>
        <begin position="1"/>
        <end position="24"/>
    </location>
</feature>
<organism evidence="2 3">
    <name type="scientific">Candidatus Staskawiczbacteria bacterium RIFCSPHIGHO2_01_FULL_36_16</name>
    <dbReference type="NCBI Taxonomy" id="1802200"/>
    <lineage>
        <taxon>Bacteria</taxon>
        <taxon>Candidatus Staskawicziibacteriota</taxon>
    </lineage>
</organism>
<evidence type="ECO:0000313" key="3">
    <source>
        <dbReference type="Proteomes" id="UP000177190"/>
    </source>
</evidence>
<dbReference type="EMBL" id="MHOM01000021">
    <property type="protein sequence ID" value="OGZ64616.1"/>
    <property type="molecule type" value="Genomic_DNA"/>
</dbReference>
<evidence type="ECO:0000256" key="1">
    <source>
        <dbReference type="SAM" id="SignalP"/>
    </source>
</evidence>
<accession>A0A1G2HQ12</accession>
<gene>
    <name evidence="2" type="ORF">A2812_02370</name>
</gene>
<evidence type="ECO:0008006" key="4">
    <source>
        <dbReference type="Google" id="ProtNLM"/>
    </source>
</evidence>
<dbReference type="AlphaFoldDB" id="A0A1G2HQ12"/>